<dbReference type="InterPro" id="IPR010258">
    <property type="entry name" value="Conjugal_tfr_TrbG/VirB9/CagX"/>
</dbReference>
<dbReference type="EMBL" id="CP045571">
    <property type="protein sequence ID" value="QFX95141.1"/>
    <property type="molecule type" value="Genomic_DNA"/>
</dbReference>
<dbReference type="AlphaFoldDB" id="A0A5P9XMC9"/>
<evidence type="ECO:0000256" key="3">
    <source>
        <dbReference type="SAM" id="MobiDB-lite"/>
    </source>
</evidence>
<evidence type="ECO:0000256" key="1">
    <source>
        <dbReference type="ARBA" id="ARBA00006135"/>
    </source>
</evidence>
<name>A0A5P9XMC9_ACITH</name>
<evidence type="ECO:0000313" key="6">
    <source>
        <dbReference type="Proteomes" id="UP000363590"/>
    </source>
</evidence>
<dbReference type="CDD" id="cd06911">
    <property type="entry name" value="VirB9_CagX_TrbG"/>
    <property type="match status" value="1"/>
</dbReference>
<dbReference type="Gene3D" id="2.60.40.2500">
    <property type="match status" value="1"/>
</dbReference>
<sequence length="391" mass="40768">MKNRTWLSLGLAVLPGLALAGVDTSLPPVKPIASLQGNPATKPAGTKTEAVHPSATPSASGGTTSAGQKVPAISPEAAAQIASAQVWQQSIATPPEGPESAATRVLVRQSLAASQAMDNTPPVIGGANGTVTSLAGGSLAGRPVLVCSPLHTCIIELPDGVKPVTTVGVSPSEWNVQQALVGKQPEIFLSPKFKGLHQNIVVAATDQGKPINYEIRLVSDAVRYIPALKIEDSGGEVRSWKTDLQSADLQSADLQSADSQAAALQTADNAPTDQSAADLQGNVLPLPNIRLNHVNLRWSIHCGGDGWFSSSDCKPIRPLRVYDDGTHTFIDMPHGLASHGGFPILQARNASGHLIGVDTQIRGNTYVVDSVPAEILLRLGSEVVTIQQRGK</sequence>
<protein>
    <submittedName>
        <fullName evidence="5">Conjugal transfer protein</fullName>
    </submittedName>
</protein>
<reference evidence="5 6" key="1">
    <citation type="submission" date="2019-10" db="EMBL/GenBank/DDBJ databases">
        <authorList>
            <person name="Wang R."/>
        </authorList>
    </citation>
    <scope>NUCLEOTIDE SEQUENCE [LARGE SCALE GENOMIC DNA]</scope>
    <source>
        <strain evidence="5 6">ATCC 19377</strain>
    </source>
</reference>
<dbReference type="KEGG" id="atx:GCD22_00651"/>
<dbReference type="RefSeq" id="WP_031575575.1">
    <property type="nucleotide sequence ID" value="NZ_CP045571.1"/>
</dbReference>
<evidence type="ECO:0000256" key="2">
    <source>
        <dbReference type="ARBA" id="ARBA00022729"/>
    </source>
</evidence>
<comment type="similarity">
    <text evidence="1">Belongs to the TrbG/VirB9 family.</text>
</comment>
<dbReference type="InterPro" id="IPR033645">
    <property type="entry name" value="VirB9/CagX/TrbG_C"/>
</dbReference>
<feature type="chain" id="PRO_5024362161" evidence="4">
    <location>
        <begin position="21"/>
        <end position="391"/>
    </location>
</feature>
<evidence type="ECO:0000256" key="4">
    <source>
        <dbReference type="SAM" id="SignalP"/>
    </source>
</evidence>
<feature type="region of interest" description="Disordered" evidence="3">
    <location>
        <begin position="33"/>
        <end position="70"/>
    </location>
</feature>
<gene>
    <name evidence="5" type="ORF">GCD22_00651</name>
</gene>
<evidence type="ECO:0000313" key="5">
    <source>
        <dbReference type="EMBL" id="QFX95141.1"/>
    </source>
</evidence>
<proteinExistence type="inferred from homology"/>
<dbReference type="Proteomes" id="UP000363590">
    <property type="component" value="Chromosome"/>
</dbReference>
<dbReference type="Pfam" id="PF03524">
    <property type="entry name" value="CagX"/>
    <property type="match status" value="1"/>
</dbReference>
<keyword evidence="2 4" id="KW-0732">Signal</keyword>
<feature type="signal peptide" evidence="4">
    <location>
        <begin position="1"/>
        <end position="20"/>
    </location>
</feature>
<dbReference type="InterPro" id="IPR038161">
    <property type="entry name" value="VirB9/CagX/TrbG_C_sf"/>
</dbReference>
<organism evidence="5 6">
    <name type="scientific">Acidithiobacillus thiooxidans ATCC 19377</name>
    <dbReference type="NCBI Taxonomy" id="637390"/>
    <lineage>
        <taxon>Bacteria</taxon>
        <taxon>Pseudomonadati</taxon>
        <taxon>Pseudomonadota</taxon>
        <taxon>Acidithiobacillia</taxon>
        <taxon>Acidithiobacillales</taxon>
        <taxon>Acidithiobacillaceae</taxon>
        <taxon>Acidithiobacillus</taxon>
    </lineage>
</organism>
<feature type="compositionally biased region" description="Low complexity" evidence="3">
    <location>
        <begin position="53"/>
        <end position="67"/>
    </location>
</feature>
<accession>A0A5P9XMC9</accession>
<dbReference type="GeneID" id="60695063"/>